<feature type="domain" description="SHSP" evidence="4">
    <location>
        <begin position="154"/>
        <end position="291"/>
    </location>
</feature>
<evidence type="ECO:0000256" key="2">
    <source>
        <dbReference type="RuleBase" id="RU003616"/>
    </source>
</evidence>
<dbReference type="Proteomes" id="UP000660262">
    <property type="component" value="Unassembled WGS sequence"/>
</dbReference>
<name>A0A830I3P6_9CHLO</name>
<feature type="compositionally biased region" description="Polar residues" evidence="3">
    <location>
        <begin position="299"/>
        <end position="310"/>
    </location>
</feature>
<evidence type="ECO:0000256" key="3">
    <source>
        <dbReference type="SAM" id="MobiDB-lite"/>
    </source>
</evidence>
<evidence type="ECO:0000313" key="6">
    <source>
        <dbReference type="Proteomes" id="UP000660262"/>
    </source>
</evidence>
<dbReference type="InterPro" id="IPR002068">
    <property type="entry name" value="A-crystallin/Hsp20_dom"/>
</dbReference>
<sequence>MSSIRSRSCMWHVPLHHGRGIGGGNRLVWRDGRVIVRASPNEDLPPFESTAQEQQRLRRRPVVGVSPFGSPLDPVMIRRRKMRRPMLWRSDDFDALLEDVFGALGTKEQVKRGAQQHQVSEKKEEKVERGNDDDEGKTLIPTRPANPLGALWKQAEAEATPAFNIEEEEDSFLLTMDVPGYRAASASATEDEKNEGGMRGSVDVAVIGAETAEPMLVITGSKTHKEDLEGGGKIHRDVSFRRMVRLPEGTHAEDVHGGIADGVLQVRVPKPPPPPEPEEEPAPQPLRVPIKEKLISKPKTMSATKQQSASGEKKKQQAPVGKPGKPGTPNAVPPWEQDDTTLGREPNLPSA</sequence>
<dbReference type="EMBL" id="BNJQ01000036">
    <property type="protein sequence ID" value="GHP11767.1"/>
    <property type="molecule type" value="Genomic_DNA"/>
</dbReference>
<evidence type="ECO:0000256" key="1">
    <source>
        <dbReference type="PROSITE-ProRule" id="PRU00285"/>
    </source>
</evidence>
<reference evidence="5" key="1">
    <citation type="submission" date="2020-10" db="EMBL/GenBank/DDBJ databases">
        <title>Unveiling of a novel bifunctional photoreceptor, Dualchrome1, isolated from a cosmopolitan green alga.</title>
        <authorList>
            <person name="Suzuki S."/>
            <person name="Kawachi M."/>
        </authorList>
    </citation>
    <scope>NUCLEOTIDE SEQUENCE</scope>
    <source>
        <strain evidence="5">NIES 2893</strain>
    </source>
</reference>
<dbReference type="Pfam" id="PF00011">
    <property type="entry name" value="HSP20"/>
    <property type="match status" value="1"/>
</dbReference>
<evidence type="ECO:0000259" key="4">
    <source>
        <dbReference type="PROSITE" id="PS01031"/>
    </source>
</evidence>
<gene>
    <name evidence="5" type="ORF">PPROV_001049500</name>
</gene>
<dbReference type="CDD" id="cd06464">
    <property type="entry name" value="ACD_sHsps-like"/>
    <property type="match status" value="1"/>
</dbReference>
<dbReference type="SUPFAM" id="SSF49764">
    <property type="entry name" value="HSP20-like chaperones"/>
    <property type="match status" value="1"/>
</dbReference>
<feature type="compositionally biased region" description="Basic and acidic residues" evidence="3">
    <location>
        <begin position="119"/>
        <end position="130"/>
    </location>
</feature>
<protein>
    <recommendedName>
        <fullName evidence="4">SHSP domain-containing protein</fullName>
    </recommendedName>
</protein>
<keyword evidence="6" id="KW-1185">Reference proteome</keyword>
<comment type="similarity">
    <text evidence="1 2">Belongs to the small heat shock protein (HSP20) family.</text>
</comment>
<accession>A0A830I3P6</accession>
<evidence type="ECO:0000313" key="5">
    <source>
        <dbReference type="EMBL" id="GHP11767.1"/>
    </source>
</evidence>
<dbReference type="PROSITE" id="PS01031">
    <property type="entry name" value="SHSP"/>
    <property type="match status" value="1"/>
</dbReference>
<dbReference type="InterPro" id="IPR008978">
    <property type="entry name" value="HSP20-like_chaperone"/>
</dbReference>
<feature type="region of interest" description="Disordered" evidence="3">
    <location>
        <begin position="109"/>
        <end position="145"/>
    </location>
</feature>
<comment type="caution">
    <text evidence="5">The sequence shown here is derived from an EMBL/GenBank/DDBJ whole genome shotgun (WGS) entry which is preliminary data.</text>
</comment>
<proteinExistence type="inferred from homology"/>
<organism evidence="5 6">
    <name type="scientific">Pycnococcus provasolii</name>
    <dbReference type="NCBI Taxonomy" id="41880"/>
    <lineage>
        <taxon>Eukaryota</taxon>
        <taxon>Viridiplantae</taxon>
        <taxon>Chlorophyta</taxon>
        <taxon>Pseudoscourfieldiophyceae</taxon>
        <taxon>Pseudoscourfieldiales</taxon>
        <taxon>Pycnococcaceae</taxon>
        <taxon>Pycnococcus</taxon>
    </lineage>
</organism>
<dbReference type="AlphaFoldDB" id="A0A830I3P6"/>
<feature type="region of interest" description="Disordered" evidence="3">
    <location>
        <begin position="266"/>
        <end position="351"/>
    </location>
</feature>
<dbReference type="Gene3D" id="2.60.40.790">
    <property type="match status" value="1"/>
</dbReference>